<dbReference type="InterPro" id="IPR007553">
    <property type="entry name" value="2-thiour_desulf"/>
</dbReference>
<evidence type="ECO:0000313" key="3">
    <source>
        <dbReference type="Proteomes" id="UP001501294"/>
    </source>
</evidence>
<organism evidence="2 3">
    <name type="scientific">Kangiella taiwanensis</name>
    <dbReference type="NCBI Taxonomy" id="1079179"/>
    <lineage>
        <taxon>Bacteria</taxon>
        <taxon>Pseudomonadati</taxon>
        <taxon>Pseudomonadota</taxon>
        <taxon>Gammaproteobacteria</taxon>
        <taxon>Kangiellales</taxon>
        <taxon>Kangiellaceae</taxon>
        <taxon>Kangiella</taxon>
    </lineage>
</organism>
<dbReference type="PANTHER" id="PTHR30087">
    <property type="entry name" value="INNER MEMBRANE PROTEIN"/>
    <property type="match status" value="1"/>
</dbReference>
<dbReference type="Proteomes" id="UP001501294">
    <property type="component" value="Unassembled WGS sequence"/>
</dbReference>
<evidence type="ECO:0000313" key="2">
    <source>
        <dbReference type="EMBL" id="GAA4345391.1"/>
    </source>
</evidence>
<accession>A0ABP8HVM8</accession>
<evidence type="ECO:0000259" key="1">
    <source>
        <dbReference type="Pfam" id="PF08349"/>
    </source>
</evidence>
<dbReference type="Pfam" id="PF08349">
    <property type="entry name" value="DUF1722"/>
    <property type="match status" value="1"/>
</dbReference>
<dbReference type="Pfam" id="PF04463">
    <property type="entry name" value="2-thiour_desulf"/>
    <property type="match status" value="1"/>
</dbReference>
<name>A0ABP8HVM8_9GAMM</name>
<dbReference type="EMBL" id="BAABFU010000001">
    <property type="protein sequence ID" value="GAA4345391.1"/>
    <property type="molecule type" value="Genomic_DNA"/>
</dbReference>
<reference evidence="3" key="1">
    <citation type="journal article" date="2019" name="Int. J. Syst. Evol. Microbiol.">
        <title>The Global Catalogue of Microorganisms (GCM) 10K type strain sequencing project: providing services to taxonomists for standard genome sequencing and annotation.</title>
        <authorList>
            <consortium name="The Broad Institute Genomics Platform"/>
            <consortium name="The Broad Institute Genome Sequencing Center for Infectious Disease"/>
            <person name="Wu L."/>
            <person name="Ma J."/>
        </authorList>
    </citation>
    <scope>NUCLEOTIDE SEQUENCE [LARGE SCALE GENOMIC DNA]</scope>
    <source>
        <strain evidence="3">JCM 17727</strain>
    </source>
</reference>
<sequence length="317" mass="36240">MMKKIPIAISSCLLGNKVRFDGGHKQSKYCLNTLSDWFDYQPICPEMGIGMPAPRPPIRLIEDDVKDIRVVQVDDHSYDVTDELKAFAKEKLHDLNDVCGYIVIRNSPSCGMERVKVYHQNGNPAGRSDRGVYINEIMNERPELPVEEEGRLQDAKLRENFITRVFAYQDFKNSVKSQPSVNALVKFHSRYKYLVMAHSYAGYKSLGRLVANNDGLGLDDLVITYEKELMLVLKKLANAKSHSNVLYHIMGYLKEDLTSQAKQELIEVVEQYRKGIVTLIAPITLINHYIKQFGNDYIAQQAYLNPHPVELGLRNYI</sequence>
<dbReference type="PIRSF" id="PIRSF037004">
    <property type="entry name" value="UCP037004"/>
    <property type="match status" value="1"/>
</dbReference>
<dbReference type="InterPro" id="IPR013560">
    <property type="entry name" value="DUF1722"/>
</dbReference>
<keyword evidence="3" id="KW-1185">Reference proteome</keyword>
<feature type="domain" description="DUF1722" evidence="1">
    <location>
        <begin position="192"/>
        <end position="308"/>
    </location>
</feature>
<protein>
    <submittedName>
        <fullName evidence="2">DUF523 and DUF1722 domain-containing protein</fullName>
    </submittedName>
</protein>
<dbReference type="PANTHER" id="PTHR30087:SF0">
    <property type="entry name" value="INNER MEMBRANE PROTEIN"/>
    <property type="match status" value="1"/>
</dbReference>
<dbReference type="InterPro" id="IPR017087">
    <property type="entry name" value="UCP037004"/>
</dbReference>
<proteinExistence type="predicted"/>
<gene>
    <name evidence="2" type="ORF">GCM10023150_05690</name>
</gene>
<comment type="caution">
    <text evidence="2">The sequence shown here is derived from an EMBL/GenBank/DDBJ whole genome shotgun (WGS) entry which is preliminary data.</text>
</comment>